<dbReference type="OrthoDB" id="16538at2759"/>
<keyword evidence="1" id="KW-0963">Cytoplasm</keyword>
<gene>
    <name evidence="6" type="ORF">PACLA_8A089647</name>
</gene>
<dbReference type="GO" id="GO:0003723">
    <property type="term" value="F:RNA binding"/>
    <property type="evidence" value="ECO:0007669"/>
    <property type="project" value="UniProtKB-KW"/>
</dbReference>
<proteinExistence type="predicted"/>
<dbReference type="PANTHER" id="PTHR12399:SF0">
    <property type="entry name" value="EUKARYOTIC TRANSLATION INITIATION FACTOR 3 SUBUNIT D"/>
    <property type="match status" value="1"/>
</dbReference>
<evidence type="ECO:0000256" key="3">
    <source>
        <dbReference type="ARBA" id="ARBA00022884"/>
    </source>
</evidence>
<dbReference type="GO" id="GO:0003743">
    <property type="term" value="F:translation initiation factor activity"/>
    <property type="evidence" value="ECO:0007669"/>
    <property type="project" value="UniProtKB-KW"/>
</dbReference>
<dbReference type="AlphaFoldDB" id="A0A7D9I1C6"/>
<evidence type="ECO:0000256" key="5">
    <source>
        <dbReference type="SAM" id="MobiDB-lite"/>
    </source>
</evidence>
<organism evidence="6 7">
    <name type="scientific">Paramuricea clavata</name>
    <name type="common">Red gorgonian</name>
    <name type="synonym">Violescent sea-whip</name>
    <dbReference type="NCBI Taxonomy" id="317549"/>
    <lineage>
        <taxon>Eukaryota</taxon>
        <taxon>Metazoa</taxon>
        <taxon>Cnidaria</taxon>
        <taxon>Anthozoa</taxon>
        <taxon>Octocorallia</taxon>
        <taxon>Malacalcyonacea</taxon>
        <taxon>Plexauridae</taxon>
        <taxon>Paramuricea</taxon>
    </lineage>
</organism>
<evidence type="ECO:0000256" key="1">
    <source>
        <dbReference type="ARBA" id="ARBA00022490"/>
    </source>
</evidence>
<comment type="caution">
    <text evidence="6">The sequence shown here is derived from an EMBL/GenBank/DDBJ whole genome shotgun (WGS) entry which is preliminary data.</text>
</comment>
<accession>A0A7D9I1C6</accession>
<dbReference type="PANTHER" id="PTHR12399">
    <property type="entry name" value="EUKARYOTIC TRANSLATION INITIATION FACTOR 3 SUBUNIT 7"/>
    <property type="match status" value="1"/>
</dbReference>
<evidence type="ECO:0000313" key="6">
    <source>
        <dbReference type="EMBL" id="CAB3994190.1"/>
    </source>
</evidence>
<keyword evidence="2 6" id="KW-0396">Initiation factor</keyword>
<keyword evidence="3" id="KW-0694">RNA-binding</keyword>
<dbReference type="InterPro" id="IPR007783">
    <property type="entry name" value="eIF3d"/>
</dbReference>
<evidence type="ECO:0000256" key="4">
    <source>
        <dbReference type="ARBA" id="ARBA00022917"/>
    </source>
</evidence>
<feature type="region of interest" description="Disordered" evidence="5">
    <location>
        <begin position="72"/>
        <end position="112"/>
    </location>
</feature>
<evidence type="ECO:0000313" key="7">
    <source>
        <dbReference type="Proteomes" id="UP001152795"/>
    </source>
</evidence>
<reference evidence="6" key="1">
    <citation type="submission" date="2020-04" db="EMBL/GenBank/DDBJ databases">
        <authorList>
            <person name="Alioto T."/>
            <person name="Alioto T."/>
            <person name="Gomez Garrido J."/>
        </authorList>
    </citation>
    <scope>NUCLEOTIDE SEQUENCE</scope>
    <source>
        <strain evidence="6">A484AB</strain>
    </source>
</reference>
<keyword evidence="4" id="KW-0648">Protein biosynthesis</keyword>
<protein>
    <submittedName>
        <fullName evidence="6">Eukaryotic translation initiation factor 3 subunit D-like</fullName>
    </submittedName>
</protein>
<feature type="compositionally biased region" description="Acidic residues" evidence="5">
    <location>
        <begin position="79"/>
        <end position="101"/>
    </location>
</feature>
<keyword evidence="7" id="KW-1185">Reference proteome</keyword>
<sequence>YVSRKNFMDSTKHCILGTQQFRPRELASQMNLSMDNGWGIIRCIVDYCLSLSDGKYLILKDPNKGMIRIYDIPNNTFESEGEDDDDDDDDEEADDEEEEPEQNGKANSDGAL</sequence>
<feature type="non-terminal residue" evidence="6">
    <location>
        <position position="112"/>
    </location>
</feature>
<dbReference type="EMBL" id="CACRXK020002410">
    <property type="protein sequence ID" value="CAB3994190.1"/>
    <property type="molecule type" value="Genomic_DNA"/>
</dbReference>
<dbReference type="Proteomes" id="UP001152795">
    <property type="component" value="Unassembled WGS sequence"/>
</dbReference>
<evidence type="ECO:0000256" key="2">
    <source>
        <dbReference type="ARBA" id="ARBA00022540"/>
    </source>
</evidence>
<dbReference type="Pfam" id="PF05091">
    <property type="entry name" value="eIF-3_zeta"/>
    <property type="match status" value="1"/>
</dbReference>
<dbReference type="GO" id="GO:0005852">
    <property type="term" value="C:eukaryotic translation initiation factor 3 complex"/>
    <property type="evidence" value="ECO:0007669"/>
    <property type="project" value="InterPro"/>
</dbReference>
<name>A0A7D9I1C6_PARCT</name>